<comment type="similarity">
    <text evidence="3 19">In the N-terminal section; belongs to the NnrE/AIBP family.</text>
</comment>
<comment type="subunit">
    <text evidence="17">Homotetramer.</text>
</comment>
<dbReference type="CDD" id="cd01171">
    <property type="entry name" value="YXKO-related"/>
    <property type="match status" value="1"/>
</dbReference>
<comment type="catalytic activity">
    <reaction evidence="2 18 19">
        <text>(6R)-NADPHX = (6S)-NADPHX</text>
        <dbReference type="Rhea" id="RHEA:32227"/>
        <dbReference type="ChEBI" id="CHEBI:64076"/>
        <dbReference type="ChEBI" id="CHEBI:64077"/>
        <dbReference type="EC" id="5.1.99.6"/>
    </reaction>
</comment>
<keyword evidence="7 17" id="KW-0067">ATP-binding</keyword>
<comment type="catalytic activity">
    <reaction evidence="16 17 19">
        <text>(6S)-NADPHX + ADP = AMP + phosphate + NADPH + H(+)</text>
        <dbReference type="Rhea" id="RHEA:32235"/>
        <dbReference type="ChEBI" id="CHEBI:15378"/>
        <dbReference type="ChEBI" id="CHEBI:43474"/>
        <dbReference type="ChEBI" id="CHEBI:57783"/>
        <dbReference type="ChEBI" id="CHEBI:64076"/>
        <dbReference type="ChEBI" id="CHEBI:456215"/>
        <dbReference type="ChEBI" id="CHEBI:456216"/>
        <dbReference type="EC" id="4.2.1.136"/>
    </reaction>
</comment>
<dbReference type="GO" id="GO:0052856">
    <property type="term" value="F:NAD(P)HX epimerase activity"/>
    <property type="evidence" value="ECO:0007669"/>
    <property type="project" value="UniProtKB-UniRule"/>
</dbReference>
<accession>A0A9D7E1P5</accession>
<feature type="binding site" evidence="17">
    <location>
        <position position="263"/>
    </location>
    <ligand>
        <name>(6S)-NADPHX</name>
        <dbReference type="ChEBI" id="CHEBI:64076"/>
    </ligand>
</feature>
<keyword evidence="10 17" id="KW-0520">NAD</keyword>
<dbReference type="HAMAP" id="MF_01965">
    <property type="entry name" value="NADHX_dehydratase"/>
    <property type="match status" value="1"/>
</dbReference>
<dbReference type="Proteomes" id="UP000807785">
    <property type="component" value="Unassembled WGS sequence"/>
</dbReference>
<dbReference type="GO" id="GO:0046872">
    <property type="term" value="F:metal ion binding"/>
    <property type="evidence" value="ECO:0007669"/>
    <property type="project" value="UniProtKB-UniRule"/>
</dbReference>
<evidence type="ECO:0000313" key="22">
    <source>
        <dbReference type="EMBL" id="MBK6974940.1"/>
    </source>
</evidence>
<keyword evidence="11 18" id="KW-0413">Isomerase</keyword>
<sequence>MAHFETPAPIFRVDGIRAIEARFLPEARPQLMERAGAAAARLALQLLGDHDGPVLVACGPGNNGGDGFVLARHLLHAGREVIVACATDAAQMPADAHEAWGAWLDAGGDCVPAIPDGEFALAVDALFGIGLTRPIDGRYAEWVERLNRLNGLDGLDCPLLAIDTPSGLDVDSGRVLGPCVRASHTATFIALKPGLLTLDGPDHAGRVTLCDLDLDYGATFTSPGVLNGPGLFATHLRRRPRNSHKGSNGNAVIVGGAPGMVGAALLAGRAALRLGAGRVYVGLLDDRLLGVDPLQPELMLRPVTEAIGLASVLAVGPGLGRSDAARELLRTSIDTALPLVLDADALNLLALHPVLAGRLRRRALPSLLTPHPAEAARLLGSDVEAVQHERVASALELAQRFNACVVLKGCGSVLASPEGDWSINPTGNPGMASAGMGDVLTGIVAALLAQGWEAWPALAGAVWLHGEAADRLVASGSGPIGLAAGGLIDEARAALNHAIDPHSA</sequence>
<dbReference type="InterPro" id="IPR017953">
    <property type="entry name" value="Carbohydrate_kinase_pred_CS"/>
</dbReference>
<dbReference type="Pfam" id="PF01256">
    <property type="entry name" value="Carb_kinase"/>
    <property type="match status" value="1"/>
</dbReference>
<evidence type="ECO:0000256" key="12">
    <source>
        <dbReference type="ARBA" id="ARBA00023239"/>
    </source>
</evidence>
<feature type="binding site" evidence="17">
    <location>
        <position position="318"/>
    </location>
    <ligand>
        <name>(6S)-NADPHX</name>
        <dbReference type="ChEBI" id="CHEBI:64076"/>
    </ligand>
</feature>
<feature type="binding site" evidence="17">
    <location>
        <position position="437"/>
    </location>
    <ligand>
        <name>AMP</name>
        <dbReference type="ChEBI" id="CHEBI:456215"/>
    </ligand>
</feature>
<evidence type="ECO:0000256" key="5">
    <source>
        <dbReference type="ARBA" id="ARBA00022723"/>
    </source>
</evidence>
<dbReference type="NCBIfam" id="TIGR00196">
    <property type="entry name" value="yjeF_cterm"/>
    <property type="match status" value="1"/>
</dbReference>
<reference evidence="22" key="1">
    <citation type="submission" date="2020-10" db="EMBL/GenBank/DDBJ databases">
        <title>Connecting structure to function with the recovery of over 1000 high-quality activated sludge metagenome-assembled genomes encoding full-length rRNA genes using long-read sequencing.</title>
        <authorList>
            <person name="Singleton C.M."/>
            <person name="Petriglieri F."/>
            <person name="Kristensen J.M."/>
            <person name="Kirkegaard R.H."/>
            <person name="Michaelsen T.Y."/>
            <person name="Andersen M.H."/>
            <person name="Karst S.M."/>
            <person name="Dueholm M.S."/>
            <person name="Nielsen P.H."/>
            <person name="Albertsen M."/>
        </authorList>
    </citation>
    <scope>NUCLEOTIDE SEQUENCE</scope>
    <source>
        <strain evidence="22">Bjer_18-Q3-R1-45_BAT3C.347</strain>
    </source>
</reference>
<evidence type="ECO:0000256" key="6">
    <source>
        <dbReference type="ARBA" id="ARBA00022741"/>
    </source>
</evidence>
<keyword evidence="13" id="KW-0511">Multifunctional enzyme</keyword>
<evidence type="ECO:0000256" key="3">
    <source>
        <dbReference type="ARBA" id="ARBA00006001"/>
    </source>
</evidence>
<evidence type="ECO:0000256" key="19">
    <source>
        <dbReference type="PIRNR" id="PIRNR017184"/>
    </source>
</evidence>
<keyword evidence="5 18" id="KW-0479">Metal-binding</keyword>
<dbReference type="PROSITE" id="PS51383">
    <property type="entry name" value="YJEF_C_3"/>
    <property type="match status" value="1"/>
</dbReference>
<feature type="binding site" evidence="18">
    <location>
        <position position="124"/>
    </location>
    <ligand>
        <name>K(+)</name>
        <dbReference type="ChEBI" id="CHEBI:29103"/>
    </ligand>
</feature>
<dbReference type="NCBIfam" id="TIGR00197">
    <property type="entry name" value="yjeF_nterm"/>
    <property type="match status" value="1"/>
</dbReference>
<dbReference type="GO" id="GO:0110051">
    <property type="term" value="P:metabolite repair"/>
    <property type="evidence" value="ECO:0007669"/>
    <property type="project" value="TreeGrafter"/>
</dbReference>
<feature type="binding site" evidence="18">
    <location>
        <position position="139"/>
    </location>
    <ligand>
        <name>(6S)-NADPHX</name>
        <dbReference type="ChEBI" id="CHEBI:64076"/>
    </ligand>
</feature>
<feature type="binding site" evidence="18">
    <location>
        <begin position="62"/>
        <end position="66"/>
    </location>
    <ligand>
        <name>(6S)-NADPHX</name>
        <dbReference type="ChEBI" id="CHEBI:64076"/>
    </ligand>
</feature>
<dbReference type="PANTHER" id="PTHR12592:SF0">
    <property type="entry name" value="ATP-DEPENDENT (S)-NAD(P)H-HYDRATE DEHYDRATASE"/>
    <property type="match status" value="1"/>
</dbReference>
<dbReference type="Pfam" id="PF03853">
    <property type="entry name" value="YjeF_N"/>
    <property type="match status" value="1"/>
</dbReference>
<dbReference type="InterPro" id="IPR036652">
    <property type="entry name" value="YjeF_N_dom_sf"/>
</dbReference>
<comment type="similarity">
    <text evidence="4 19">In the C-terminal section; belongs to the NnrD/CARKD family.</text>
</comment>
<dbReference type="GO" id="GO:0052855">
    <property type="term" value="F:ADP-dependent NAD(P)H-hydrate dehydratase activity"/>
    <property type="evidence" value="ECO:0007669"/>
    <property type="project" value="UniProtKB-UniRule"/>
</dbReference>
<feature type="binding site" evidence="18">
    <location>
        <begin position="128"/>
        <end position="134"/>
    </location>
    <ligand>
        <name>(6S)-NADPHX</name>
        <dbReference type="ChEBI" id="CHEBI:64076"/>
    </ligand>
</feature>
<name>A0A9D7E1P5_9PROT</name>
<dbReference type="Gene3D" id="3.40.1190.20">
    <property type="match status" value="1"/>
</dbReference>
<feature type="binding site" evidence="18">
    <location>
        <position position="63"/>
    </location>
    <ligand>
        <name>K(+)</name>
        <dbReference type="ChEBI" id="CHEBI:29103"/>
    </ligand>
</feature>
<evidence type="ECO:0000256" key="16">
    <source>
        <dbReference type="ARBA" id="ARBA00049209"/>
    </source>
</evidence>
<evidence type="ECO:0000256" key="8">
    <source>
        <dbReference type="ARBA" id="ARBA00022857"/>
    </source>
</evidence>
<feature type="domain" description="YjeF C-terminal" evidence="20">
    <location>
        <begin position="228"/>
        <end position="498"/>
    </location>
</feature>
<evidence type="ECO:0000256" key="4">
    <source>
        <dbReference type="ARBA" id="ARBA00009524"/>
    </source>
</evidence>
<keyword evidence="6 17" id="KW-0547">Nucleotide-binding</keyword>
<dbReference type="InterPro" id="IPR000631">
    <property type="entry name" value="CARKD"/>
</dbReference>
<dbReference type="InterPro" id="IPR029056">
    <property type="entry name" value="Ribokinase-like"/>
</dbReference>
<feature type="binding site" evidence="17">
    <location>
        <position position="438"/>
    </location>
    <ligand>
        <name>(6S)-NADPHX</name>
        <dbReference type="ChEBI" id="CHEBI:64076"/>
    </ligand>
</feature>
<evidence type="ECO:0000256" key="9">
    <source>
        <dbReference type="ARBA" id="ARBA00022958"/>
    </source>
</evidence>
<comment type="cofactor">
    <cofactor evidence="18 19">
        <name>K(+)</name>
        <dbReference type="ChEBI" id="CHEBI:29103"/>
    </cofactor>
    <text evidence="18 19">Binds 1 potassium ion per subunit.</text>
</comment>
<dbReference type="PANTHER" id="PTHR12592">
    <property type="entry name" value="ATP-DEPENDENT (S)-NAD(P)H-HYDRATE DEHYDRATASE FAMILY MEMBER"/>
    <property type="match status" value="1"/>
</dbReference>
<evidence type="ECO:0000256" key="14">
    <source>
        <dbReference type="ARBA" id="ARBA00025153"/>
    </source>
</evidence>
<evidence type="ECO:0000256" key="10">
    <source>
        <dbReference type="ARBA" id="ARBA00023027"/>
    </source>
</evidence>
<organism evidence="22 23">
    <name type="scientific">Candidatus Methylophosphatis roskildensis</name>
    <dbReference type="NCBI Taxonomy" id="2899263"/>
    <lineage>
        <taxon>Bacteria</taxon>
        <taxon>Pseudomonadati</taxon>
        <taxon>Pseudomonadota</taxon>
        <taxon>Betaproteobacteria</taxon>
        <taxon>Nitrosomonadales</taxon>
        <taxon>Sterolibacteriaceae</taxon>
        <taxon>Candidatus Methylophosphatis</taxon>
    </lineage>
</organism>
<evidence type="ECO:0000259" key="21">
    <source>
        <dbReference type="PROSITE" id="PS51385"/>
    </source>
</evidence>
<proteinExistence type="inferred from homology"/>
<dbReference type="HAMAP" id="MF_01966">
    <property type="entry name" value="NADHX_epimerase"/>
    <property type="match status" value="1"/>
</dbReference>
<dbReference type="InterPro" id="IPR004443">
    <property type="entry name" value="YjeF_N_dom"/>
</dbReference>
<evidence type="ECO:0000256" key="7">
    <source>
        <dbReference type="ARBA" id="ARBA00022840"/>
    </source>
</evidence>
<evidence type="ECO:0000259" key="20">
    <source>
        <dbReference type="PROSITE" id="PS51383"/>
    </source>
</evidence>
<comment type="catalytic activity">
    <reaction evidence="15 17 19">
        <text>(6S)-NADHX + ADP = AMP + phosphate + NADH + H(+)</text>
        <dbReference type="Rhea" id="RHEA:32223"/>
        <dbReference type="ChEBI" id="CHEBI:15378"/>
        <dbReference type="ChEBI" id="CHEBI:43474"/>
        <dbReference type="ChEBI" id="CHEBI:57945"/>
        <dbReference type="ChEBI" id="CHEBI:64074"/>
        <dbReference type="ChEBI" id="CHEBI:456215"/>
        <dbReference type="ChEBI" id="CHEBI:456216"/>
        <dbReference type="EC" id="4.2.1.136"/>
    </reaction>
</comment>
<comment type="function">
    <text evidence="14 19">Bifunctional enzyme that catalyzes the epimerization of the S- and R-forms of NAD(P)HX and the dehydration of the S-form of NAD(P)HX at the expense of ADP, which is converted to AMP. This allows the repair of both epimers of NAD(P)HX, a damaged form of NAD(P)H that is a result of enzymatic or heat-dependent hydration.</text>
</comment>
<comment type="similarity">
    <text evidence="17">Belongs to the NnrD/CARKD family.</text>
</comment>
<comment type="cofactor">
    <cofactor evidence="17">
        <name>Mg(2+)</name>
        <dbReference type="ChEBI" id="CHEBI:18420"/>
    </cofactor>
</comment>
<dbReference type="PROSITE" id="PS01050">
    <property type="entry name" value="YJEF_C_2"/>
    <property type="match status" value="1"/>
</dbReference>
<dbReference type="PIRSF" id="PIRSF017184">
    <property type="entry name" value="Nnr"/>
    <property type="match status" value="1"/>
</dbReference>
<evidence type="ECO:0000256" key="18">
    <source>
        <dbReference type="HAMAP-Rule" id="MF_01966"/>
    </source>
</evidence>
<evidence type="ECO:0000313" key="23">
    <source>
        <dbReference type="Proteomes" id="UP000807785"/>
    </source>
</evidence>
<dbReference type="AlphaFoldDB" id="A0A9D7E1P5"/>
<comment type="caution">
    <text evidence="22">The sequence shown here is derived from an EMBL/GenBank/DDBJ whole genome shotgun (WGS) entry which is preliminary data.</text>
</comment>
<evidence type="ECO:0000256" key="2">
    <source>
        <dbReference type="ARBA" id="ARBA00000909"/>
    </source>
</evidence>
<feature type="binding site" evidence="18">
    <location>
        <position position="166"/>
    </location>
    <ligand>
        <name>K(+)</name>
        <dbReference type="ChEBI" id="CHEBI:29103"/>
    </ligand>
</feature>
<dbReference type="GO" id="GO:0005524">
    <property type="term" value="F:ATP binding"/>
    <property type="evidence" value="ECO:0007669"/>
    <property type="project" value="UniProtKB-UniRule"/>
</dbReference>
<dbReference type="EC" id="4.2.1.136" evidence="19"/>
<evidence type="ECO:0000256" key="13">
    <source>
        <dbReference type="ARBA" id="ARBA00023268"/>
    </source>
</evidence>
<feature type="binding site" evidence="18">
    <location>
        <position position="163"/>
    </location>
    <ligand>
        <name>(6S)-NADPHX</name>
        <dbReference type="ChEBI" id="CHEBI:64076"/>
    </ligand>
</feature>
<dbReference type="SUPFAM" id="SSF53613">
    <property type="entry name" value="Ribokinase-like"/>
    <property type="match status" value="1"/>
</dbReference>
<feature type="binding site" evidence="17">
    <location>
        <begin position="408"/>
        <end position="412"/>
    </location>
    <ligand>
        <name>AMP</name>
        <dbReference type="ChEBI" id="CHEBI:456215"/>
    </ligand>
</feature>
<evidence type="ECO:0000256" key="11">
    <source>
        <dbReference type="ARBA" id="ARBA00023235"/>
    </source>
</evidence>
<comment type="similarity">
    <text evidence="18">Belongs to the NnrE/AIBP family.</text>
</comment>
<comment type="function">
    <text evidence="18">Catalyzes the epimerization of the S- and R-forms of NAD(P)HX, a damaged form of NAD(P)H that is a result of enzymatic or heat-dependent hydration. This is a prerequisite for the S-specific NAD(P)H-hydrate dehydratase to allow the repair of both epimers of NAD(P)HX.</text>
</comment>
<keyword evidence="12 17" id="KW-0456">Lyase</keyword>
<evidence type="ECO:0000256" key="1">
    <source>
        <dbReference type="ARBA" id="ARBA00000013"/>
    </source>
</evidence>
<dbReference type="PROSITE" id="PS51385">
    <property type="entry name" value="YJEF_N"/>
    <property type="match status" value="1"/>
</dbReference>
<dbReference type="GO" id="GO:0046496">
    <property type="term" value="P:nicotinamide nucleotide metabolic process"/>
    <property type="evidence" value="ECO:0007669"/>
    <property type="project" value="UniProtKB-UniRule"/>
</dbReference>
<keyword evidence="9 18" id="KW-0630">Potassium</keyword>
<keyword evidence="8 17" id="KW-0521">NADP</keyword>
<evidence type="ECO:0000256" key="17">
    <source>
        <dbReference type="HAMAP-Rule" id="MF_01965"/>
    </source>
</evidence>
<protein>
    <recommendedName>
        <fullName evidence="19">Bifunctional NAD(P)H-hydrate repair enzyme</fullName>
    </recommendedName>
    <alternativeName>
        <fullName evidence="19">Nicotinamide nucleotide repair protein</fullName>
    </alternativeName>
    <domain>
        <recommendedName>
            <fullName evidence="19">ADP-dependent (S)-NAD(P)H-hydrate dehydratase</fullName>
            <ecNumber evidence="19">4.2.1.136</ecNumber>
        </recommendedName>
        <alternativeName>
            <fullName evidence="19">ADP-dependent NAD(P)HX dehydratase</fullName>
        </alternativeName>
    </domain>
    <domain>
        <recommendedName>
            <fullName evidence="19">NAD(P)H-hydrate epimerase</fullName>
            <ecNumber evidence="19">5.1.99.6</ecNumber>
        </recommendedName>
    </domain>
</protein>
<dbReference type="InterPro" id="IPR030677">
    <property type="entry name" value="Nnr"/>
</dbReference>
<dbReference type="EC" id="5.1.99.6" evidence="19"/>
<evidence type="ECO:0000256" key="15">
    <source>
        <dbReference type="ARBA" id="ARBA00048238"/>
    </source>
</evidence>
<comment type="function">
    <text evidence="17">Catalyzes the dehydration of the S-form of NAD(P)HX at the expense of ADP, which is converted to AMP. Together with NAD(P)HX epimerase, which catalyzes the epimerization of the S- and R-forms, the enzyme allows the repair of both epimers of NAD(P)HX, a damaged form of NAD(P)H that is a result of enzymatic or heat-dependent hydration.</text>
</comment>
<gene>
    <name evidence="17" type="primary">nnrD</name>
    <name evidence="18" type="synonym">nnrE</name>
    <name evidence="22" type="ORF">IPH26_19080</name>
</gene>
<feature type="binding site" evidence="17">
    <location>
        <position position="371"/>
    </location>
    <ligand>
        <name>(6S)-NADPHX</name>
        <dbReference type="ChEBI" id="CHEBI:64076"/>
    </ligand>
</feature>
<dbReference type="Gene3D" id="3.40.50.10260">
    <property type="entry name" value="YjeF N-terminal domain"/>
    <property type="match status" value="1"/>
</dbReference>
<feature type="domain" description="YjeF N-terminal" evidence="21">
    <location>
        <begin position="11"/>
        <end position="220"/>
    </location>
</feature>
<dbReference type="SUPFAM" id="SSF64153">
    <property type="entry name" value="YjeF N-terminal domain-like"/>
    <property type="match status" value="1"/>
</dbReference>
<dbReference type="EMBL" id="JADJEV010000005">
    <property type="protein sequence ID" value="MBK6974940.1"/>
    <property type="molecule type" value="Genomic_DNA"/>
</dbReference>
<comment type="catalytic activity">
    <reaction evidence="1 18 19">
        <text>(6R)-NADHX = (6S)-NADHX</text>
        <dbReference type="Rhea" id="RHEA:32215"/>
        <dbReference type="ChEBI" id="CHEBI:64074"/>
        <dbReference type="ChEBI" id="CHEBI:64075"/>
        <dbReference type="EC" id="5.1.99.6"/>
    </reaction>
</comment>